<proteinExistence type="predicted"/>
<organism evidence="2 3">
    <name type="scientific">Marinomonas primoryensis</name>
    <dbReference type="NCBI Taxonomy" id="178399"/>
    <lineage>
        <taxon>Bacteria</taxon>
        <taxon>Pseudomonadati</taxon>
        <taxon>Pseudomonadota</taxon>
        <taxon>Gammaproteobacteria</taxon>
        <taxon>Oceanospirillales</taxon>
        <taxon>Oceanospirillaceae</taxon>
        <taxon>Marinomonas</taxon>
    </lineage>
</organism>
<protein>
    <recommendedName>
        <fullName evidence="1">Phage tail fibre protein N-terminal domain-containing protein</fullName>
    </recommendedName>
</protein>
<evidence type="ECO:0000259" key="1">
    <source>
        <dbReference type="Pfam" id="PF12571"/>
    </source>
</evidence>
<dbReference type="Pfam" id="PF12571">
    <property type="entry name" value="Phage_tail_fib"/>
    <property type="match status" value="1"/>
</dbReference>
<name>A0A2Z4PPX6_9GAMM</name>
<dbReference type="EMBL" id="CP016181">
    <property type="protein sequence ID" value="AWX99504.1"/>
    <property type="molecule type" value="Genomic_DNA"/>
</dbReference>
<dbReference type="SUPFAM" id="SSF88874">
    <property type="entry name" value="Receptor-binding domain of short tail fibre protein gp12"/>
    <property type="match status" value="1"/>
</dbReference>
<gene>
    <name evidence="2" type="ORF">A8139_05495</name>
</gene>
<dbReference type="Proteomes" id="UP000249898">
    <property type="component" value="Chromosome"/>
</dbReference>
<accession>A0A2Z4PPX6</accession>
<evidence type="ECO:0000313" key="2">
    <source>
        <dbReference type="EMBL" id="AWX99504.1"/>
    </source>
</evidence>
<sequence length="708" mass="76710">MPFLTIAGENKLAQNQSVNGGLNIVSFVLANVPNLGVEPADRIAAQPDPSLIVDTLPFTKRGYVNPNQVVYSLVMGSNIGDYDFNWIGLVDADGVLIAVSHIPTIPKRKNVGGIPGNTITRNFLLKYTGIQEITATTVPVETWQIDFGNRLNGIDERERLANLDIYGHEGFLDDGWKVTGSAGTYSVAAGIGYVGGVRVKNATEQQITTNAYPNEIWLNVSLQGDISGMTAVGEFVIDTGPFADYVDGNGVEHYLMKIADIDSVGRASDERIAREYLFKTVDLTKNVQAESYRKSVIALCELSSEDPNLNSFSAGTVVFHRINSVVSEIACNFQIARNYNSELANGFLNIMSDNPYNLDDLKLCTFKYQNKLYGGLHFFVNEAEHDTVIANLSTNCDVFGIDYFNVQSNEAINEEINSSLSFDINRSSQGIVLTSGNINDFQNIGFYVSGDANNIVLTSKNSLAKIKNLADYDEFSFIVAATNTSTVTIKIDELAPISLSGVVYDTQIFETALITVRYIAESFYIASQINPKTGNPVALIGEIITSPFSGIGACKMRFDSGELSRATHPILFAKAQKTGLIAQATKDADLLIYGGKWGDGDGTTTFTCPIYDGTFLRYADNGRGLDVGREFGSFQGDAIRNIKGNFSAILPNVFENALSGPFQAVYTSNGTSSGTNGNLGINFDASHVVPTADENRPISVAVNAEFLV</sequence>
<dbReference type="OrthoDB" id="9810174at2"/>
<feature type="domain" description="Phage tail fibre protein N-terminal" evidence="1">
    <location>
        <begin position="3"/>
        <end position="154"/>
    </location>
</feature>
<reference evidence="2 3" key="1">
    <citation type="submission" date="2016-06" db="EMBL/GenBank/DDBJ databases">
        <title>The sequenced genome of the ice-adhering bacterium Marinomonas primoryensis, from Antarctica.</title>
        <authorList>
            <person name="Graham L."/>
            <person name="Vance T.D.R."/>
            <person name="Davies P.L."/>
        </authorList>
    </citation>
    <scope>NUCLEOTIDE SEQUENCE [LARGE SCALE GENOMIC DNA]</scope>
    <source>
        <strain evidence="2 3">AceL</strain>
    </source>
</reference>
<dbReference type="InterPro" id="IPR022225">
    <property type="entry name" value="Phage_tail_fibre_N"/>
</dbReference>
<evidence type="ECO:0000313" key="3">
    <source>
        <dbReference type="Proteomes" id="UP000249898"/>
    </source>
</evidence>
<dbReference type="AlphaFoldDB" id="A0A2Z4PPX6"/>
<dbReference type="RefSeq" id="WP_112136305.1">
    <property type="nucleotide sequence ID" value="NZ_CP016181.1"/>
</dbReference>